<organism evidence="1 2">
    <name type="scientific">Acaulospora colombiana</name>
    <dbReference type="NCBI Taxonomy" id="27376"/>
    <lineage>
        <taxon>Eukaryota</taxon>
        <taxon>Fungi</taxon>
        <taxon>Fungi incertae sedis</taxon>
        <taxon>Mucoromycota</taxon>
        <taxon>Glomeromycotina</taxon>
        <taxon>Glomeromycetes</taxon>
        <taxon>Diversisporales</taxon>
        <taxon>Acaulosporaceae</taxon>
        <taxon>Acaulospora</taxon>
    </lineage>
</organism>
<evidence type="ECO:0000313" key="1">
    <source>
        <dbReference type="EMBL" id="CAG8638393.1"/>
    </source>
</evidence>
<dbReference type="EMBL" id="CAJVPT010018993">
    <property type="protein sequence ID" value="CAG8638393.1"/>
    <property type="molecule type" value="Genomic_DNA"/>
</dbReference>
<gene>
    <name evidence="1" type="ORF">ACOLOM_LOCUS7860</name>
</gene>
<accession>A0ACA9NAK9</accession>
<sequence>MKKIVPQGPFHLATSAKCCSTSLPLEHQAGDDTSNDESNTRTSRDARGTTSRSGGRSGWRGTSGSSSLADGRARSAASGGGEGSSDTISGLISVGNASSEGRKGPFASGWGIDGTVHTALAVLKKEIAKSQPPAKSRDRHDRKLTGFLAQKNQMGLAVWVTSRVKTPICPEAASYGIKPESKPFDWLTVLNCWVQGSTKQADTRDGVVTTAELKVDKIANGSVDDLWVEDETCSTSAVDTDGDSDKEIQKSEN</sequence>
<reference evidence="1" key="1">
    <citation type="submission" date="2021-06" db="EMBL/GenBank/DDBJ databases">
        <authorList>
            <person name="Kallberg Y."/>
            <person name="Tangrot J."/>
            <person name="Rosling A."/>
        </authorList>
    </citation>
    <scope>NUCLEOTIDE SEQUENCE</scope>
    <source>
        <strain evidence="1">CL356</strain>
    </source>
</reference>
<comment type="caution">
    <text evidence="1">The sequence shown here is derived from an EMBL/GenBank/DDBJ whole genome shotgun (WGS) entry which is preliminary data.</text>
</comment>
<name>A0ACA9NAK9_9GLOM</name>
<protein>
    <submittedName>
        <fullName evidence="1">10320_t:CDS:1</fullName>
    </submittedName>
</protein>
<proteinExistence type="predicted"/>
<dbReference type="Proteomes" id="UP000789525">
    <property type="component" value="Unassembled WGS sequence"/>
</dbReference>
<evidence type="ECO:0000313" key="2">
    <source>
        <dbReference type="Proteomes" id="UP000789525"/>
    </source>
</evidence>
<keyword evidence="2" id="KW-1185">Reference proteome</keyword>